<gene>
    <name evidence="7" type="ORF">KBTEX_03001</name>
</gene>
<dbReference type="AlphaFoldDB" id="A0A5B8RDJ3"/>
<sequence length="301" mass="30618">MIGQNGNRILENRYGLIVTSALVVVLWGLLPVLRAMAASVPALQLTGMAMACAALTGRVLPGVGGSFRGAAREHPWYAWIAVVGGFIGALAFYFVALAHAPPHAVVVVTYTWPLVFGVVAALCAGRRPSVVTALALCLALAGVAVLREGAGGGGDTVWFGYGAGLLSGLCWVGYSLFLQRYSRPVTPAYPAFFAAAAAVALALQAVAGGLVWPLPPEALLAGALLGIGPYGLAFVGWGHVVRHGSPRLVSMVPYLVPVVAAAVMTLAGSLEPTPRLAVGTALVVAACAMAVFAGRRGPGAA</sequence>
<dbReference type="InterPro" id="IPR037185">
    <property type="entry name" value="EmrE-like"/>
</dbReference>
<evidence type="ECO:0000259" key="6">
    <source>
        <dbReference type="Pfam" id="PF00892"/>
    </source>
</evidence>
<proteinExistence type="predicted"/>
<evidence type="ECO:0000256" key="3">
    <source>
        <dbReference type="ARBA" id="ARBA00022989"/>
    </source>
</evidence>
<dbReference type="PANTHER" id="PTHR32322">
    <property type="entry name" value="INNER MEMBRANE TRANSPORTER"/>
    <property type="match status" value="1"/>
</dbReference>
<dbReference type="GO" id="GO:0016020">
    <property type="term" value="C:membrane"/>
    <property type="evidence" value="ECO:0007669"/>
    <property type="project" value="UniProtKB-SubCell"/>
</dbReference>
<feature type="transmembrane region" description="Helical" evidence="5">
    <location>
        <begin position="12"/>
        <end position="30"/>
    </location>
</feature>
<dbReference type="InterPro" id="IPR000620">
    <property type="entry name" value="EamA_dom"/>
</dbReference>
<dbReference type="SUPFAM" id="SSF103481">
    <property type="entry name" value="Multidrug resistance efflux transporter EmrE"/>
    <property type="match status" value="2"/>
</dbReference>
<feature type="domain" description="EamA" evidence="6">
    <location>
        <begin position="159"/>
        <end position="291"/>
    </location>
</feature>
<dbReference type="EMBL" id="MN079160">
    <property type="protein sequence ID" value="QEA06661.1"/>
    <property type="molecule type" value="Genomic_DNA"/>
</dbReference>
<feature type="transmembrane region" description="Helical" evidence="5">
    <location>
        <begin position="76"/>
        <end position="98"/>
    </location>
</feature>
<keyword evidence="3 5" id="KW-1133">Transmembrane helix</keyword>
<evidence type="ECO:0000256" key="4">
    <source>
        <dbReference type="ARBA" id="ARBA00023136"/>
    </source>
</evidence>
<keyword evidence="2 5" id="KW-0812">Transmembrane</keyword>
<feature type="transmembrane region" description="Helical" evidence="5">
    <location>
        <begin position="104"/>
        <end position="123"/>
    </location>
</feature>
<feature type="transmembrane region" description="Helical" evidence="5">
    <location>
        <begin position="189"/>
        <end position="212"/>
    </location>
</feature>
<feature type="transmembrane region" description="Helical" evidence="5">
    <location>
        <begin position="130"/>
        <end position="146"/>
    </location>
</feature>
<dbReference type="Pfam" id="PF00892">
    <property type="entry name" value="EamA"/>
    <property type="match status" value="2"/>
</dbReference>
<feature type="domain" description="EamA" evidence="6">
    <location>
        <begin position="20"/>
        <end position="146"/>
    </location>
</feature>
<feature type="transmembrane region" description="Helical" evidence="5">
    <location>
        <begin position="252"/>
        <end position="270"/>
    </location>
</feature>
<evidence type="ECO:0000313" key="7">
    <source>
        <dbReference type="EMBL" id="QEA06661.1"/>
    </source>
</evidence>
<evidence type="ECO:0000256" key="2">
    <source>
        <dbReference type="ARBA" id="ARBA00022692"/>
    </source>
</evidence>
<feature type="transmembrane region" description="Helical" evidence="5">
    <location>
        <begin position="218"/>
        <end position="240"/>
    </location>
</feature>
<dbReference type="InterPro" id="IPR050638">
    <property type="entry name" value="AA-Vitamin_Transporters"/>
</dbReference>
<protein>
    <recommendedName>
        <fullName evidence="6">EamA domain-containing protein</fullName>
    </recommendedName>
</protein>
<dbReference type="PANTHER" id="PTHR32322:SF2">
    <property type="entry name" value="EAMA DOMAIN-CONTAINING PROTEIN"/>
    <property type="match status" value="1"/>
</dbReference>
<evidence type="ECO:0000256" key="1">
    <source>
        <dbReference type="ARBA" id="ARBA00004141"/>
    </source>
</evidence>
<evidence type="ECO:0000256" key="5">
    <source>
        <dbReference type="SAM" id="Phobius"/>
    </source>
</evidence>
<feature type="transmembrane region" description="Helical" evidence="5">
    <location>
        <begin position="276"/>
        <end position="294"/>
    </location>
</feature>
<reference evidence="7" key="1">
    <citation type="submission" date="2019-06" db="EMBL/GenBank/DDBJ databases">
        <authorList>
            <person name="Murdoch R.W."/>
            <person name="Fathepure B."/>
        </authorList>
    </citation>
    <scope>NUCLEOTIDE SEQUENCE</scope>
</reference>
<keyword evidence="4 5" id="KW-0472">Membrane</keyword>
<name>A0A5B8RDJ3_9ZZZZ</name>
<comment type="subcellular location">
    <subcellularLocation>
        <location evidence="1">Membrane</location>
        <topology evidence="1">Multi-pass membrane protein</topology>
    </subcellularLocation>
</comment>
<feature type="transmembrane region" description="Helical" evidence="5">
    <location>
        <begin position="158"/>
        <end position="177"/>
    </location>
</feature>
<accession>A0A5B8RDJ3</accession>
<organism evidence="7">
    <name type="scientific">uncultured organism</name>
    <dbReference type="NCBI Taxonomy" id="155900"/>
    <lineage>
        <taxon>unclassified sequences</taxon>
        <taxon>environmental samples</taxon>
    </lineage>
</organism>